<evidence type="ECO:0000313" key="1">
    <source>
        <dbReference type="EMBL" id="QBB72637.1"/>
    </source>
</evidence>
<sequence>MANDISHFFQSETDHEVAISSVAKHIRSFWVPRMRQHIIAHLHAGGEGMSTLAREAVLRLETDAAKETV</sequence>
<gene>
    <name evidence="1" type="ORF">ELE36_09630</name>
</gene>
<dbReference type="InterPro" id="IPR021074">
    <property type="entry name" value="Formate_DH_dsu"/>
</dbReference>
<dbReference type="Pfam" id="PF11390">
    <property type="entry name" value="FdsD"/>
    <property type="match status" value="1"/>
</dbReference>
<dbReference type="Proteomes" id="UP000291562">
    <property type="component" value="Chromosome"/>
</dbReference>
<evidence type="ECO:0000313" key="2">
    <source>
        <dbReference type="Proteomes" id="UP000291562"/>
    </source>
</evidence>
<dbReference type="KEGG" id="xbc:ELE36_09630"/>
<protein>
    <submittedName>
        <fullName evidence="1">Formate dehydrogenase subunit delta</fullName>
    </submittedName>
</protein>
<proteinExistence type="predicted"/>
<dbReference type="OrthoDB" id="8527650at2"/>
<name>A0A411HQ82_9GAMM</name>
<accession>A0A411HQ82</accession>
<dbReference type="AlphaFoldDB" id="A0A411HQ82"/>
<keyword evidence="2" id="KW-1185">Reference proteome</keyword>
<dbReference type="EMBL" id="CP035704">
    <property type="protein sequence ID" value="QBB72637.1"/>
    <property type="molecule type" value="Genomic_DNA"/>
</dbReference>
<organism evidence="1 2">
    <name type="scientific">Pseudolysobacter antarcticus</name>
    <dbReference type="NCBI Taxonomy" id="2511995"/>
    <lineage>
        <taxon>Bacteria</taxon>
        <taxon>Pseudomonadati</taxon>
        <taxon>Pseudomonadota</taxon>
        <taxon>Gammaproteobacteria</taxon>
        <taxon>Lysobacterales</taxon>
        <taxon>Rhodanobacteraceae</taxon>
        <taxon>Pseudolysobacter</taxon>
    </lineage>
</organism>
<reference evidence="1 2" key="1">
    <citation type="submission" date="2019-01" db="EMBL/GenBank/DDBJ databases">
        <title>Pseudolysobacter antarctica gen. nov., sp. nov., isolated from Fildes Peninsula, Antarctica.</title>
        <authorList>
            <person name="Wei Z."/>
            <person name="Peng F."/>
        </authorList>
    </citation>
    <scope>NUCLEOTIDE SEQUENCE [LARGE SCALE GENOMIC DNA]</scope>
    <source>
        <strain evidence="1 2">AQ6-296</strain>
    </source>
</reference>